<dbReference type="EMBL" id="JAUFQU010000019">
    <property type="protein sequence ID" value="MDN3709138.1"/>
    <property type="molecule type" value="Genomic_DNA"/>
</dbReference>
<name>A0ABT8CV64_9FLAO</name>
<reference evidence="2" key="3">
    <citation type="submission" date="2023-06" db="EMBL/GenBank/DDBJ databases">
        <authorList>
            <person name="Lucena T."/>
            <person name="Sun Q."/>
        </authorList>
    </citation>
    <scope>NUCLEOTIDE SEQUENCE</scope>
    <source>
        <strain evidence="2">CECT 7184</strain>
    </source>
</reference>
<keyword evidence="1" id="KW-0812">Transmembrane</keyword>
<feature type="transmembrane region" description="Helical" evidence="1">
    <location>
        <begin position="32"/>
        <end position="54"/>
    </location>
</feature>
<evidence type="ECO:0000313" key="2">
    <source>
        <dbReference type="EMBL" id="MDN3707896.1"/>
    </source>
</evidence>
<evidence type="ECO:0000313" key="3">
    <source>
        <dbReference type="EMBL" id="MDN3709138.1"/>
    </source>
</evidence>
<dbReference type="EMBL" id="JAUFQU010000001">
    <property type="protein sequence ID" value="MDN3707896.1"/>
    <property type="molecule type" value="Genomic_DNA"/>
</dbReference>
<organism evidence="2 4">
    <name type="scientific">Paenimyroides ceti</name>
    <dbReference type="NCBI Taxonomy" id="395087"/>
    <lineage>
        <taxon>Bacteria</taxon>
        <taxon>Pseudomonadati</taxon>
        <taxon>Bacteroidota</taxon>
        <taxon>Flavobacteriia</taxon>
        <taxon>Flavobacteriales</taxon>
        <taxon>Flavobacteriaceae</taxon>
        <taxon>Paenimyroides</taxon>
    </lineage>
</organism>
<gene>
    <name evidence="2" type="ORF">QW060_12335</name>
    <name evidence="3" type="ORF">QW060_19005</name>
</gene>
<reference evidence="4" key="2">
    <citation type="journal article" date="2019" name="Int. J. Syst. Evol. Microbiol.">
        <title>The Global Catalogue of Microorganisms (GCM) 10K type strain sequencing project: providing services to taxonomists for standard genome sequencing and annotation.</title>
        <authorList>
            <consortium name="The Broad Institute Genomics Platform"/>
            <consortium name="The Broad Institute Genome Sequencing Center for Infectious Disease"/>
            <person name="Wu L."/>
            <person name="Ma J."/>
        </authorList>
    </citation>
    <scope>NUCLEOTIDE SEQUENCE [LARGE SCALE GENOMIC DNA]</scope>
    <source>
        <strain evidence="4">CECT 7184</strain>
    </source>
</reference>
<keyword evidence="1" id="KW-1133">Transmembrane helix</keyword>
<comment type="caution">
    <text evidence="2">The sequence shown here is derived from an EMBL/GenBank/DDBJ whole genome shotgun (WGS) entry which is preliminary data.</text>
</comment>
<reference evidence="2" key="1">
    <citation type="journal article" date="2014" name="Int. J. Syst. Evol. Microbiol.">
        <title>Complete genome of a new Firmicutes species belonging to the dominant human colonic microbiota ('Ruminococcus bicirculans') reveals two chromosomes and a selective capacity to utilize plant glucans.</title>
        <authorList>
            <consortium name="NISC Comparative Sequencing Program"/>
            <person name="Wegmann U."/>
            <person name="Louis P."/>
            <person name="Goesmann A."/>
            <person name="Henrissat B."/>
            <person name="Duncan S.H."/>
            <person name="Flint H.J."/>
        </authorList>
    </citation>
    <scope>NUCLEOTIDE SEQUENCE</scope>
    <source>
        <strain evidence="2">CECT 7184</strain>
    </source>
</reference>
<feature type="transmembrane region" description="Helical" evidence="1">
    <location>
        <begin position="75"/>
        <end position="94"/>
    </location>
</feature>
<sequence length="143" mass="15771">MEIFAIILSAVTGALATYVINRKWQWGAVKTSALLSLLVALFFKMFPDVLNAYLTQNIPFVFIGASFIGMVSVRLVARYWILLIAGVVFGILYLHLGKHFVGYGGLLGLSASISLLSVMGLNLLIVKYLKAFRKITLKKRGTD</sequence>
<keyword evidence="4" id="KW-1185">Reference proteome</keyword>
<dbReference type="Proteomes" id="UP001242368">
    <property type="component" value="Unassembled WGS sequence"/>
</dbReference>
<keyword evidence="1" id="KW-0472">Membrane</keyword>
<dbReference type="RefSeq" id="WP_290363845.1">
    <property type="nucleotide sequence ID" value="NZ_JAUFQU010000001.1"/>
</dbReference>
<evidence type="ECO:0000313" key="4">
    <source>
        <dbReference type="Proteomes" id="UP001242368"/>
    </source>
</evidence>
<accession>A0ABT8CV64</accession>
<evidence type="ECO:0000256" key="1">
    <source>
        <dbReference type="SAM" id="Phobius"/>
    </source>
</evidence>
<feature type="transmembrane region" description="Helical" evidence="1">
    <location>
        <begin position="100"/>
        <end position="125"/>
    </location>
</feature>
<proteinExistence type="predicted"/>
<protein>
    <submittedName>
        <fullName evidence="2">Uncharacterized protein</fullName>
    </submittedName>
</protein>